<gene>
    <name evidence="1" type="ORF">D6D01_01064</name>
</gene>
<evidence type="ECO:0000313" key="1">
    <source>
        <dbReference type="EMBL" id="THY35717.1"/>
    </source>
</evidence>
<sequence length="192" mass="21407">HFVRLSGGLVDLPFIRPSAGHRESKNVHPSCVHPVKHLLSLSTAADSGILARSPSSKPNHYLPESNLPSRAWPVSTIVADCNKTILAHTTIVPGPLRFSSQQKQTCARKLSMSSNAVTSKWTWLPALHQESQNVPIPKTKRSTMINAVQIAEDDKSHSDRRLWYGVMEGEWPSSKEMFNGLRISCWQGSRRH</sequence>
<evidence type="ECO:0000313" key="2">
    <source>
        <dbReference type="Proteomes" id="UP000306584"/>
    </source>
</evidence>
<dbReference type="EMBL" id="QZBD01000017">
    <property type="protein sequence ID" value="THY35717.1"/>
    <property type="molecule type" value="Genomic_DNA"/>
</dbReference>
<organism evidence="1 2">
    <name type="scientific">Aureobasidium pullulans</name>
    <name type="common">Black yeast</name>
    <name type="synonym">Pullularia pullulans</name>
    <dbReference type="NCBI Taxonomy" id="5580"/>
    <lineage>
        <taxon>Eukaryota</taxon>
        <taxon>Fungi</taxon>
        <taxon>Dikarya</taxon>
        <taxon>Ascomycota</taxon>
        <taxon>Pezizomycotina</taxon>
        <taxon>Dothideomycetes</taxon>
        <taxon>Dothideomycetidae</taxon>
        <taxon>Dothideales</taxon>
        <taxon>Saccotheciaceae</taxon>
        <taxon>Aureobasidium</taxon>
    </lineage>
</organism>
<protein>
    <submittedName>
        <fullName evidence="1">Uncharacterized protein</fullName>
    </submittedName>
</protein>
<dbReference type="Proteomes" id="UP000306584">
    <property type="component" value="Unassembled WGS sequence"/>
</dbReference>
<comment type="caution">
    <text evidence="1">The sequence shown here is derived from an EMBL/GenBank/DDBJ whole genome shotgun (WGS) entry which is preliminary data.</text>
</comment>
<dbReference type="AlphaFoldDB" id="A0A4S9M029"/>
<name>A0A4S9M029_AURPU</name>
<reference evidence="1 2" key="1">
    <citation type="submission" date="2018-10" db="EMBL/GenBank/DDBJ databases">
        <title>Fifty Aureobasidium pullulans genomes reveal a recombining polyextremotolerant generalist.</title>
        <authorList>
            <person name="Gostincar C."/>
            <person name="Turk M."/>
            <person name="Zajc J."/>
            <person name="Gunde-Cimerman N."/>
        </authorList>
    </citation>
    <scope>NUCLEOTIDE SEQUENCE [LARGE SCALE GENOMIC DNA]</scope>
    <source>
        <strain evidence="1 2">EXF-6604</strain>
    </source>
</reference>
<accession>A0A4S9M029</accession>
<proteinExistence type="predicted"/>
<feature type="non-terminal residue" evidence="1">
    <location>
        <position position="1"/>
    </location>
</feature>